<feature type="region of interest" description="Disordered" evidence="1">
    <location>
        <begin position="164"/>
        <end position="229"/>
    </location>
</feature>
<proteinExistence type="predicted"/>
<reference evidence="3" key="1">
    <citation type="journal article" date="2015" name="Genome Announc.">
        <title>Draft genome sequence of the fungus Penicillium brasilianum MG11.</title>
        <authorList>
            <person name="Horn F."/>
            <person name="Linde J."/>
            <person name="Mattern D.J."/>
            <person name="Walther G."/>
            <person name="Guthke R."/>
            <person name="Brakhage A.A."/>
            <person name="Valiante V."/>
        </authorList>
    </citation>
    <scope>NUCLEOTIDE SEQUENCE [LARGE SCALE GENOMIC DNA]</scope>
    <source>
        <strain evidence="3">MG11</strain>
    </source>
</reference>
<sequence>MEQAGLEGAELVSGATTIADGNTITRCNLRNCAVTSSSVKLSDFSDRVFSHARSVKQSTGTKTNFHDVSHTSRSTFSNSIIRDQSSVHRSEVKLSTLNDSSNVKRSAVIGSSISRTSVSRTTLTDCNTEECIFERCSFKDMILKNGYWKRNQLIKKVGSKEPVAVKKDGPEPANSGVMPSSSNIPVVPDTSSKSEMSASRNVLHRLDSNVTLESEESDDSGDLPPPYKV</sequence>
<evidence type="ECO:0000313" key="2">
    <source>
        <dbReference type="EMBL" id="CEJ57676.1"/>
    </source>
</evidence>
<dbReference type="EMBL" id="CDHK01000005">
    <property type="protein sequence ID" value="CEJ57676.1"/>
    <property type="molecule type" value="Genomic_DNA"/>
</dbReference>
<organism evidence="2 3">
    <name type="scientific">Penicillium brasilianum</name>
    <dbReference type="NCBI Taxonomy" id="104259"/>
    <lineage>
        <taxon>Eukaryota</taxon>
        <taxon>Fungi</taxon>
        <taxon>Dikarya</taxon>
        <taxon>Ascomycota</taxon>
        <taxon>Pezizomycotina</taxon>
        <taxon>Eurotiomycetes</taxon>
        <taxon>Eurotiomycetidae</taxon>
        <taxon>Eurotiales</taxon>
        <taxon>Aspergillaceae</taxon>
        <taxon>Penicillium</taxon>
    </lineage>
</organism>
<name>A0A0F7TP93_PENBI</name>
<protein>
    <submittedName>
        <fullName evidence="2">Uncharacterized protein</fullName>
    </submittedName>
</protein>
<evidence type="ECO:0000256" key="1">
    <source>
        <dbReference type="SAM" id="MobiDB-lite"/>
    </source>
</evidence>
<dbReference type="Gene3D" id="2.160.20.80">
    <property type="entry name" value="E3 ubiquitin-protein ligase SopA"/>
    <property type="match status" value="1"/>
</dbReference>
<dbReference type="OrthoDB" id="4187970at2759"/>
<keyword evidence="3" id="KW-1185">Reference proteome</keyword>
<evidence type="ECO:0000313" key="3">
    <source>
        <dbReference type="Proteomes" id="UP000042958"/>
    </source>
</evidence>
<accession>A0A0F7TP93</accession>
<feature type="compositionally biased region" description="Polar residues" evidence="1">
    <location>
        <begin position="177"/>
        <end position="200"/>
    </location>
</feature>
<gene>
    <name evidence="2" type="ORF">PMG11_06361</name>
</gene>
<dbReference type="AlphaFoldDB" id="A0A0F7TP93"/>
<dbReference type="STRING" id="104259.A0A0F7TP93"/>
<dbReference type="Proteomes" id="UP000042958">
    <property type="component" value="Unassembled WGS sequence"/>
</dbReference>
<dbReference type="SUPFAM" id="SSF141571">
    <property type="entry name" value="Pentapeptide repeat-like"/>
    <property type="match status" value="1"/>
</dbReference>